<dbReference type="EMBL" id="KV009405">
    <property type="protein sequence ID" value="KZV29272.1"/>
    <property type="molecule type" value="Genomic_DNA"/>
</dbReference>
<organism evidence="1 2">
    <name type="scientific">Dorcoceras hygrometricum</name>
    <dbReference type="NCBI Taxonomy" id="472368"/>
    <lineage>
        <taxon>Eukaryota</taxon>
        <taxon>Viridiplantae</taxon>
        <taxon>Streptophyta</taxon>
        <taxon>Embryophyta</taxon>
        <taxon>Tracheophyta</taxon>
        <taxon>Spermatophyta</taxon>
        <taxon>Magnoliopsida</taxon>
        <taxon>eudicotyledons</taxon>
        <taxon>Gunneridae</taxon>
        <taxon>Pentapetalae</taxon>
        <taxon>asterids</taxon>
        <taxon>lamiids</taxon>
        <taxon>Lamiales</taxon>
        <taxon>Gesneriaceae</taxon>
        <taxon>Didymocarpoideae</taxon>
        <taxon>Trichosporeae</taxon>
        <taxon>Loxocarpinae</taxon>
        <taxon>Dorcoceras</taxon>
    </lineage>
</organism>
<accession>A0A2Z7B4H9</accession>
<protein>
    <submittedName>
        <fullName evidence="1">Uncharacterized protein</fullName>
    </submittedName>
</protein>
<proteinExistence type="predicted"/>
<keyword evidence="2" id="KW-1185">Reference proteome</keyword>
<reference evidence="1 2" key="1">
    <citation type="journal article" date="2015" name="Proc. Natl. Acad. Sci. U.S.A.">
        <title>The resurrection genome of Boea hygrometrica: A blueprint for survival of dehydration.</title>
        <authorList>
            <person name="Xiao L."/>
            <person name="Yang G."/>
            <person name="Zhang L."/>
            <person name="Yang X."/>
            <person name="Zhao S."/>
            <person name="Ji Z."/>
            <person name="Zhou Q."/>
            <person name="Hu M."/>
            <person name="Wang Y."/>
            <person name="Chen M."/>
            <person name="Xu Y."/>
            <person name="Jin H."/>
            <person name="Xiao X."/>
            <person name="Hu G."/>
            <person name="Bao F."/>
            <person name="Hu Y."/>
            <person name="Wan P."/>
            <person name="Li L."/>
            <person name="Deng X."/>
            <person name="Kuang T."/>
            <person name="Xiang C."/>
            <person name="Zhu J.K."/>
            <person name="Oliver M.J."/>
            <person name="He Y."/>
        </authorList>
    </citation>
    <scope>NUCLEOTIDE SEQUENCE [LARGE SCALE GENOMIC DNA]</scope>
    <source>
        <strain evidence="2">cv. XS01</strain>
    </source>
</reference>
<dbReference type="Proteomes" id="UP000250235">
    <property type="component" value="Unassembled WGS sequence"/>
</dbReference>
<sequence>MLDSKHPEAGRLLPCNRVLHLSRFLLSSVPGAVVAECRWQVACSRGRGVASGEEPESSGVHLGQLVAEGWKLMGIRLGVTWARLGVEEGQQVALKFLRSWQQPEGIGTTVWCPSRPSRSLEWFN</sequence>
<evidence type="ECO:0000313" key="2">
    <source>
        <dbReference type="Proteomes" id="UP000250235"/>
    </source>
</evidence>
<evidence type="ECO:0000313" key="1">
    <source>
        <dbReference type="EMBL" id="KZV29272.1"/>
    </source>
</evidence>
<gene>
    <name evidence="1" type="ORF">F511_23557</name>
</gene>
<name>A0A2Z7B4H9_9LAMI</name>
<dbReference type="AlphaFoldDB" id="A0A2Z7B4H9"/>